<accession>A0A1H4AGD0</accession>
<reference evidence="7 8" key="1">
    <citation type="submission" date="2016-10" db="EMBL/GenBank/DDBJ databases">
        <authorList>
            <person name="de Groot N.N."/>
        </authorList>
    </citation>
    <scope>NUCLEOTIDE SEQUENCE [LARGE SCALE GENOMIC DNA]</scope>
    <source>
        <strain evidence="7 8">DSM 2872</strain>
    </source>
</reference>
<evidence type="ECO:0000256" key="2">
    <source>
        <dbReference type="ARBA" id="ARBA00022676"/>
    </source>
</evidence>
<dbReference type="EMBL" id="FNQG01000017">
    <property type="protein sequence ID" value="SEA34838.1"/>
    <property type="molecule type" value="Genomic_DNA"/>
</dbReference>
<evidence type="ECO:0000256" key="5">
    <source>
        <dbReference type="ARBA" id="ARBA00022803"/>
    </source>
</evidence>
<feature type="domain" description="O-GlcNAc transferase C-terminal" evidence="6">
    <location>
        <begin position="115"/>
        <end position="277"/>
    </location>
</feature>
<protein>
    <submittedName>
        <fullName evidence="7">Glycosyl transferase family 41</fullName>
    </submittedName>
</protein>
<dbReference type="GO" id="GO:0016757">
    <property type="term" value="F:glycosyltransferase activity"/>
    <property type="evidence" value="ECO:0007669"/>
    <property type="project" value="UniProtKB-KW"/>
</dbReference>
<keyword evidence="2" id="KW-0328">Glycosyltransferase</keyword>
<dbReference type="OrthoDB" id="1660777at2"/>
<keyword evidence="3 7" id="KW-0808">Transferase</keyword>
<organism evidence="7 8">
    <name type="scientific">Selenomonas ruminantium</name>
    <dbReference type="NCBI Taxonomy" id="971"/>
    <lineage>
        <taxon>Bacteria</taxon>
        <taxon>Bacillati</taxon>
        <taxon>Bacillota</taxon>
        <taxon>Negativicutes</taxon>
        <taxon>Selenomonadales</taxon>
        <taxon>Selenomonadaceae</taxon>
        <taxon>Selenomonas</taxon>
    </lineage>
</organism>
<dbReference type="Proteomes" id="UP000183469">
    <property type="component" value="Unassembled WGS sequence"/>
</dbReference>
<evidence type="ECO:0000313" key="8">
    <source>
        <dbReference type="Proteomes" id="UP000183469"/>
    </source>
</evidence>
<dbReference type="Gene3D" id="3.40.50.11380">
    <property type="match status" value="1"/>
</dbReference>
<name>A0A1H4AGD0_SELRU</name>
<dbReference type="Pfam" id="PF13844">
    <property type="entry name" value="Glyco_transf_41"/>
    <property type="match status" value="2"/>
</dbReference>
<evidence type="ECO:0000256" key="1">
    <source>
        <dbReference type="ARBA" id="ARBA00004922"/>
    </source>
</evidence>
<dbReference type="InterPro" id="IPR051939">
    <property type="entry name" value="Glycosyltr_41/O-GlcNAc_trsf"/>
</dbReference>
<dbReference type="AlphaFoldDB" id="A0A1H4AGD0"/>
<dbReference type="InterPro" id="IPR029489">
    <property type="entry name" value="OGT/SEC/SPY_C"/>
</dbReference>
<keyword evidence="5" id="KW-0802">TPR repeat</keyword>
<comment type="pathway">
    <text evidence="1">Protein modification; protein glycosylation.</text>
</comment>
<feature type="domain" description="O-GlcNAc transferase C-terminal" evidence="6">
    <location>
        <begin position="284"/>
        <end position="463"/>
    </location>
</feature>
<dbReference type="Gene3D" id="3.40.50.2000">
    <property type="entry name" value="Glycogen Phosphorylase B"/>
    <property type="match status" value="1"/>
</dbReference>
<proteinExistence type="predicted"/>
<evidence type="ECO:0000256" key="3">
    <source>
        <dbReference type="ARBA" id="ARBA00022679"/>
    </source>
</evidence>
<evidence type="ECO:0000256" key="4">
    <source>
        <dbReference type="ARBA" id="ARBA00022737"/>
    </source>
</evidence>
<evidence type="ECO:0000313" key="7">
    <source>
        <dbReference type="EMBL" id="SEA34838.1"/>
    </source>
</evidence>
<evidence type="ECO:0000259" key="6">
    <source>
        <dbReference type="Pfam" id="PF13844"/>
    </source>
</evidence>
<sequence length="482" mass="54630">MESWWQEIVNLLQRGRTQLAREKLDNLRGSVPPDEEWRFHELYGAVFHDLADGEGAAAAYSHAAQCDKYLRSQREHFSSYLFALHYLPGLSAADLWQQHSYYQELYREEELLPPRQISPHSRLRVGFIAHDFCDSAAARFYEALVTGLDVRYASTYLYALQDEEDAFTHSLQGCGLIYRCLAGKNLVEMAEAIRWDEIDILVDLSGHTEGGLTLMVLAKKPAPVQLSAIGYFDTTGLGAVDGLLTDKILDPSEIDKSFFREELVPLPHAFCFTPTETMQKCRRQPRNESMPLTFGCFQNGMKLNREVLALWREILELCPKARLIVQDTTRLPERRQALEKRLEKAGLPMERAEVRLGTDNYLQDYQEIDIMLDTFPYNGGAMTATALYMGVPVVTLRGNHHSARFGASLLTAAGYEEWIADSREDYLKCALQLASDLSFLAAVQENLRAEVENSPLCDKAGYAGAFWQICIDLWARKGDFAL</sequence>
<gene>
    <name evidence="7" type="ORF">SAMN05660648_02880</name>
</gene>
<keyword evidence="4" id="KW-0677">Repeat</keyword>
<dbReference type="PANTHER" id="PTHR44835:SF1">
    <property type="entry name" value="PROTEIN O-GLCNAC TRANSFERASE"/>
    <property type="match status" value="1"/>
</dbReference>
<dbReference type="PANTHER" id="PTHR44835">
    <property type="entry name" value="UDP-N-ACETYLGLUCOSAMINE--PEPTIDE N-ACETYLGLUCOSAMINYLTRANSFERASE SPINDLY-RELATED"/>
    <property type="match status" value="1"/>
</dbReference>
<dbReference type="RefSeq" id="WP_074673468.1">
    <property type="nucleotide sequence ID" value="NZ_FNQG01000017.1"/>
</dbReference>